<evidence type="ECO:0000313" key="3">
    <source>
        <dbReference type="EMBL" id="MCP3733235.1"/>
    </source>
</evidence>
<feature type="domain" description="Alginate export" evidence="2">
    <location>
        <begin position="28"/>
        <end position="424"/>
    </location>
</feature>
<dbReference type="InterPro" id="IPR053728">
    <property type="entry name" value="Alginate_Permeability_Chnl"/>
</dbReference>
<proteinExistence type="predicted"/>
<dbReference type="Gene3D" id="2.40.160.100">
    <property type="match status" value="1"/>
</dbReference>
<evidence type="ECO:0000256" key="1">
    <source>
        <dbReference type="SAM" id="SignalP"/>
    </source>
</evidence>
<organism evidence="3 4">
    <name type="scientific">Sphingomonas tagetis</name>
    <dbReference type="NCBI Taxonomy" id="2949092"/>
    <lineage>
        <taxon>Bacteria</taxon>
        <taxon>Pseudomonadati</taxon>
        <taxon>Pseudomonadota</taxon>
        <taxon>Alphaproteobacteria</taxon>
        <taxon>Sphingomonadales</taxon>
        <taxon>Sphingomonadaceae</taxon>
        <taxon>Sphingomonas</taxon>
    </lineage>
</organism>
<sequence length="442" mass="47902">MPRLAYAACLLASAASPAIAQQREGFDLSGSIRVRYETIENQPRTGFDRTDALMNLRTTLFASYREGPLTIAAEIWDSRVWGADAGTPVTTNEVNTAELVQAYAAYRTQLGKTRLTVQAGRSTLNIGSRRLVAADDYRNTTNGYTGLKTDIAAPGGIAGTLIYVLPQQRRPDDAASLRSGRIEWDHEGFDQVLWGGTVAKAKAIGPVTIETSFYHLGERDTPGRGTRDRSLNTYGGRVMRDAAAGKVDFEIEAFLQSGRISASTAANAAKVPVSASFVHADLGYTLADAWKTRFSLEYDRASGDHVGGSYGRFDTLFGMRRADLAPAGLYNAVGRANLVSFGPRVEMAPSKRIDLTATWHALWLAEPTDSFSTTGVRDASGRAGNFAGHQFDARLRWWVLPEKLRFEANGVVLAKGRFLREAPNAPAGGTTLYTSVNLTASF</sequence>
<feature type="signal peptide" evidence="1">
    <location>
        <begin position="1"/>
        <end position="20"/>
    </location>
</feature>
<keyword evidence="1" id="KW-0732">Signal</keyword>
<dbReference type="Proteomes" id="UP001139451">
    <property type="component" value="Unassembled WGS sequence"/>
</dbReference>
<name>A0A9X2HV41_9SPHN</name>
<evidence type="ECO:0000313" key="4">
    <source>
        <dbReference type="Proteomes" id="UP001139451"/>
    </source>
</evidence>
<dbReference type="RefSeq" id="WP_254297451.1">
    <property type="nucleotide sequence ID" value="NZ_JAMLDX010000039.1"/>
</dbReference>
<gene>
    <name evidence="3" type="ORF">M9978_22785</name>
</gene>
<dbReference type="AlphaFoldDB" id="A0A9X2HV41"/>
<dbReference type="InterPro" id="IPR025388">
    <property type="entry name" value="Alginate_export_dom"/>
</dbReference>
<evidence type="ECO:0000259" key="2">
    <source>
        <dbReference type="Pfam" id="PF13372"/>
    </source>
</evidence>
<comment type="caution">
    <text evidence="3">The sequence shown here is derived from an EMBL/GenBank/DDBJ whole genome shotgun (WGS) entry which is preliminary data.</text>
</comment>
<dbReference type="Pfam" id="PF13372">
    <property type="entry name" value="Alginate_exp"/>
    <property type="match status" value="1"/>
</dbReference>
<dbReference type="EMBL" id="JAMLDX010000039">
    <property type="protein sequence ID" value="MCP3733235.1"/>
    <property type="molecule type" value="Genomic_DNA"/>
</dbReference>
<keyword evidence="4" id="KW-1185">Reference proteome</keyword>
<feature type="chain" id="PRO_5040949680" evidence="1">
    <location>
        <begin position="21"/>
        <end position="442"/>
    </location>
</feature>
<protein>
    <submittedName>
        <fullName evidence="3">Alginate export family protein</fullName>
    </submittedName>
</protein>
<accession>A0A9X2HV41</accession>
<dbReference type="SUPFAM" id="SSF56935">
    <property type="entry name" value="Porins"/>
    <property type="match status" value="1"/>
</dbReference>
<reference evidence="3" key="1">
    <citation type="submission" date="2022-05" db="EMBL/GenBank/DDBJ databases">
        <title>Sphingomonas sp. strain MG17 Genome sequencing and assembly.</title>
        <authorList>
            <person name="Kim I."/>
        </authorList>
    </citation>
    <scope>NUCLEOTIDE SEQUENCE</scope>
    <source>
        <strain evidence="3">MG17</strain>
    </source>
</reference>